<keyword evidence="3" id="KW-1185">Reference proteome</keyword>
<dbReference type="InterPro" id="IPR001810">
    <property type="entry name" value="F-box_dom"/>
</dbReference>
<dbReference type="AlphaFoldDB" id="A0A9P4K1V0"/>
<accession>A0A9P4K1V0</accession>
<evidence type="ECO:0000313" key="2">
    <source>
        <dbReference type="EMBL" id="KAF2260536.1"/>
    </source>
</evidence>
<gene>
    <name evidence="2" type="ORF">CC78DRAFT_589512</name>
</gene>
<dbReference type="PROSITE" id="PS50181">
    <property type="entry name" value="FBOX"/>
    <property type="match status" value="1"/>
</dbReference>
<evidence type="ECO:0000313" key="3">
    <source>
        <dbReference type="Proteomes" id="UP000800093"/>
    </source>
</evidence>
<dbReference type="Proteomes" id="UP000800093">
    <property type="component" value="Unassembled WGS sequence"/>
</dbReference>
<dbReference type="EMBL" id="ML986678">
    <property type="protein sequence ID" value="KAF2260536.1"/>
    <property type="molecule type" value="Genomic_DNA"/>
</dbReference>
<sequence>MNSLPIDVLYQIPPHLGNQDITSFRLVSKVFSDAGATELFRVIKFHISASSIYRLISLACKKHLSIKVHHLVWDAKLWDLGVHNQQEFNEVVHRHAGPQFSASIIMMRKYYETYMRLRREESWLLGDILGQGGFDAILNRFQSLKCVSVLHGRVPVVDRVIQLEWFVGTNAEDEVLPIPKGSGAGMKDLENGVSGAFALKSTVIGLHAASESKPWKLYFSQVDFRFFDTANYPQNLGQCGEWLTSLTLTVCALTQYSLDDIDADEIDHNNMPACINVLRQGNLKLFLRGLRRLRHLNLRVGLWARFQLPEEYPSIEDALPLDTPWPYLESITLESLSATPESFSTLLLNHSGTLRRLEISYTGLFEPLEEWIPAFERIQPQLRLDFARFRFCFHDIQRPVDYERAFEDAHEDSVVFGKWFVHGGEYPRASMSDARYKKSLPGPSPQK</sequence>
<proteinExistence type="predicted"/>
<protein>
    <recommendedName>
        <fullName evidence="1">F-box domain-containing protein</fullName>
    </recommendedName>
</protein>
<evidence type="ECO:0000259" key="1">
    <source>
        <dbReference type="PROSITE" id="PS50181"/>
    </source>
</evidence>
<dbReference type="OrthoDB" id="5422579at2759"/>
<comment type="caution">
    <text evidence="2">The sequence shown here is derived from an EMBL/GenBank/DDBJ whole genome shotgun (WGS) entry which is preliminary data.</text>
</comment>
<feature type="domain" description="F-box" evidence="1">
    <location>
        <begin position="1"/>
        <end position="43"/>
    </location>
</feature>
<name>A0A9P4K1V0_9PLEO</name>
<organism evidence="2 3">
    <name type="scientific">Lojkania enalia</name>
    <dbReference type="NCBI Taxonomy" id="147567"/>
    <lineage>
        <taxon>Eukaryota</taxon>
        <taxon>Fungi</taxon>
        <taxon>Dikarya</taxon>
        <taxon>Ascomycota</taxon>
        <taxon>Pezizomycotina</taxon>
        <taxon>Dothideomycetes</taxon>
        <taxon>Pleosporomycetidae</taxon>
        <taxon>Pleosporales</taxon>
        <taxon>Pleosporales incertae sedis</taxon>
        <taxon>Lojkania</taxon>
    </lineage>
</organism>
<reference evidence="3" key="1">
    <citation type="journal article" date="2020" name="Stud. Mycol.">
        <title>101 Dothideomycetes genomes: A test case for predicting lifestyles and emergence of pathogens.</title>
        <authorList>
            <person name="Haridas S."/>
            <person name="Albert R."/>
            <person name="Binder M."/>
            <person name="Bloem J."/>
            <person name="LaButti K."/>
            <person name="Salamov A."/>
            <person name="Andreopoulos B."/>
            <person name="Baker S."/>
            <person name="Barry K."/>
            <person name="Bills G."/>
            <person name="Bluhm B."/>
            <person name="Cannon C."/>
            <person name="Castanera R."/>
            <person name="Culley D."/>
            <person name="Daum C."/>
            <person name="Ezra D."/>
            <person name="Gonzalez J."/>
            <person name="Henrissat B."/>
            <person name="Kuo A."/>
            <person name="Liang C."/>
            <person name="Lipzen A."/>
            <person name="Lutzoni F."/>
            <person name="Magnuson J."/>
            <person name="Mondo S."/>
            <person name="Nolan M."/>
            <person name="Ohm R."/>
            <person name="Pangilinan J."/>
            <person name="Park H.-J."/>
            <person name="Ramirez L."/>
            <person name="Alfaro M."/>
            <person name="Sun H."/>
            <person name="Tritt A."/>
            <person name="Yoshinaga Y."/>
            <person name="Zwiers L.-H."/>
            <person name="Turgeon B."/>
            <person name="Goodwin S."/>
            <person name="Spatafora J."/>
            <person name="Crous P."/>
            <person name="Grigoriev I."/>
        </authorList>
    </citation>
    <scope>NUCLEOTIDE SEQUENCE [LARGE SCALE GENOMIC DNA]</scope>
    <source>
        <strain evidence="3">CBS 304.66</strain>
    </source>
</reference>